<dbReference type="InterPro" id="IPR004808">
    <property type="entry name" value="AP_endonuc_1"/>
</dbReference>
<feature type="binding site" evidence="6">
    <location>
        <position position="267"/>
    </location>
    <ligand>
        <name>Mg(2+)</name>
        <dbReference type="ChEBI" id="CHEBI:18420"/>
        <label>1</label>
    </ligand>
</feature>
<dbReference type="Gene3D" id="3.60.10.10">
    <property type="entry name" value="Endonuclease/exonuclease/phosphatase"/>
    <property type="match status" value="1"/>
</dbReference>
<evidence type="ECO:0000256" key="4">
    <source>
        <dbReference type="ARBA" id="ARBA00022842"/>
    </source>
</evidence>
<feature type="site" description="Interaction with DNA substrate" evidence="7">
    <location>
        <position position="268"/>
    </location>
</feature>
<name>F4H2P7_CELFA</name>
<comment type="cofactor">
    <cofactor evidence="6">
        <name>Mg(2+)</name>
        <dbReference type="ChEBI" id="CHEBI:18420"/>
    </cofactor>
    <cofactor evidence="6">
        <name>Mn(2+)</name>
        <dbReference type="ChEBI" id="CHEBI:29035"/>
    </cofactor>
    <text evidence="6">Probably binds two magnesium or manganese ions per subunit.</text>
</comment>
<keyword evidence="2 6" id="KW-0479">Metal-binding</keyword>
<dbReference type="EMBL" id="CP002666">
    <property type="protein sequence ID" value="AEE45273.1"/>
    <property type="molecule type" value="Genomic_DNA"/>
</dbReference>
<evidence type="ECO:0000256" key="6">
    <source>
        <dbReference type="PIRSR" id="PIRSR604808-2"/>
    </source>
</evidence>
<dbReference type="AlphaFoldDB" id="F4H2P7"/>
<feature type="binding site" evidence="6">
    <location>
        <position position="167"/>
    </location>
    <ligand>
        <name>Mg(2+)</name>
        <dbReference type="ChEBI" id="CHEBI:18420"/>
        <label>1</label>
    </ligand>
</feature>
<dbReference type="HOGENOM" id="CLU_027539_3_0_11"/>
<gene>
    <name evidence="9" type="ordered locus">Celf_1138</name>
</gene>
<evidence type="ECO:0000313" key="10">
    <source>
        <dbReference type="Proteomes" id="UP000008460"/>
    </source>
</evidence>
<reference evidence="9 10" key="1">
    <citation type="submission" date="2011-04" db="EMBL/GenBank/DDBJ databases">
        <title>Complete sequence of Cellulomonas fimi ATCC 484.</title>
        <authorList>
            <consortium name="US DOE Joint Genome Institute"/>
            <person name="Lucas S."/>
            <person name="Han J."/>
            <person name="Lapidus A."/>
            <person name="Cheng J.-F."/>
            <person name="Goodwin L."/>
            <person name="Pitluck S."/>
            <person name="Peters L."/>
            <person name="Chertkov O."/>
            <person name="Detter J.C."/>
            <person name="Han C."/>
            <person name="Tapia R."/>
            <person name="Land M."/>
            <person name="Hauser L."/>
            <person name="Kyrpides N."/>
            <person name="Ivanova N."/>
            <person name="Ovchinnikova G."/>
            <person name="Pagani I."/>
            <person name="Mead D."/>
            <person name="Brumm P."/>
            <person name="Woyke T."/>
        </authorList>
    </citation>
    <scope>NUCLEOTIDE SEQUENCE [LARGE SCALE GENOMIC DNA]</scope>
    <source>
        <strain evidence="10">ATCC 484 / DSM 20113 / JCM 1341 / NBRC 15513 / NCIMB 8980 / NCTC 7547</strain>
    </source>
</reference>
<feature type="binding site" evidence="6">
    <location>
        <position position="268"/>
    </location>
    <ligand>
        <name>Mg(2+)</name>
        <dbReference type="ChEBI" id="CHEBI:18420"/>
        <label>1</label>
    </ligand>
</feature>
<dbReference type="Proteomes" id="UP000008460">
    <property type="component" value="Chromosome"/>
</dbReference>
<proteinExistence type="inferred from homology"/>
<dbReference type="PANTHER" id="PTHR43250">
    <property type="entry name" value="EXODEOXYRIBONUCLEASE III"/>
    <property type="match status" value="1"/>
</dbReference>
<dbReference type="KEGG" id="cfi:Celf_1138"/>
<evidence type="ECO:0000259" key="8">
    <source>
        <dbReference type="Pfam" id="PF03372"/>
    </source>
</evidence>
<feature type="binding site" evidence="6">
    <location>
        <position position="14"/>
    </location>
    <ligand>
        <name>Mg(2+)</name>
        <dbReference type="ChEBI" id="CHEBI:18420"/>
        <label>1</label>
    </ligand>
</feature>
<keyword evidence="6" id="KW-0464">Manganese</keyword>
<keyword evidence="4 6" id="KW-0460">Magnesium</keyword>
<evidence type="ECO:0000313" key="9">
    <source>
        <dbReference type="EMBL" id="AEE45273.1"/>
    </source>
</evidence>
<dbReference type="GO" id="GO:0008311">
    <property type="term" value="F:double-stranded DNA 3'-5' DNA exonuclease activity"/>
    <property type="evidence" value="ECO:0007669"/>
    <property type="project" value="InterPro"/>
</dbReference>
<sequence length="277" mass="30193">MGLDGPVLTIATVNVNGIRAAYKRGMGEWLAVRKPDVLLLQEVRASDEILADHLTAEDGWHLAHEASETKGRAGVAIASRLPMDAVRIGLRTGVTGDTGRWVEADLAVPSHDGAPARTVTVVSTYIHSGTLGTPSMDEKYAFLDHVTARLGDLSQAGGYAVVAGDLNIAHREADIKNWKGNLRSAGFLPQERAYLDRWFDDLSWRDLGRELGGEGPGPFTWWSWRGQAFDNDSGWRIDYQLATPDLADAAVAATVDRAPTYAERFSDHAPLVVEYDL</sequence>
<feature type="active site" description="Proton acceptor" evidence="5">
    <location>
        <position position="268"/>
    </location>
</feature>
<accession>F4H2P7</accession>
<evidence type="ECO:0000256" key="3">
    <source>
        <dbReference type="ARBA" id="ARBA00022801"/>
    </source>
</evidence>
<feature type="site" description="Important for catalytic activity" evidence="7">
    <location>
        <position position="238"/>
    </location>
</feature>
<dbReference type="NCBIfam" id="TIGR00633">
    <property type="entry name" value="xth"/>
    <property type="match status" value="1"/>
</dbReference>
<evidence type="ECO:0000256" key="7">
    <source>
        <dbReference type="PIRSR" id="PIRSR604808-3"/>
    </source>
</evidence>
<evidence type="ECO:0000256" key="5">
    <source>
        <dbReference type="PIRSR" id="PIRSR604808-1"/>
    </source>
</evidence>
<dbReference type="InterPro" id="IPR005135">
    <property type="entry name" value="Endo/exonuclease/phosphatase"/>
</dbReference>
<feature type="site" description="Transition state stabilizer" evidence="7">
    <location>
        <position position="167"/>
    </location>
</feature>
<feature type="binding site" evidence="6">
    <location>
        <position position="42"/>
    </location>
    <ligand>
        <name>Mg(2+)</name>
        <dbReference type="ChEBI" id="CHEBI:18420"/>
        <label>1</label>
    </ligand>
</feature>
<dbReference type="STRING" id="590998.Celf_1138"/>
<organism evidence="9 10">
    <name type="scientific">Cellulomonas fimi (strain ATCC 484 / DSM 20113 / JCM 1341 / CCUG 24087 / LMG 16345 / NBRC 15513 / NCIMB 8980 / NCTC 7547 / NRS-133)</name>
    <dbReference type="NCBI Taxonomy" id="590998"/>
    <lineage>
        <taxon>Bacteria</taxon>
        <taxon>Bacillati</taxon>
        <taxon>Actinomycetota</taxon>
        <taxon>Actinomycetes</taxon>
        <taxon>Micrococcales</taxon>
        <taxon>Cellulomonadaceae</taxon>
        <taxon>Cellulomonas</taxon>
    </lineage>
</organism>
<keyword evidence="10" id="KW-1185">Reference proteome</keyword>
<dbReference type="eggNOG" id="COG0708">
    <property type="taxonomic scope" value="Bacteria"/>
</dbReference>
<keyword evidence="3" id="KW-0378">Hydrolase</keyword>
<feature type="active site" description="Proton donor/acceptor" evidence="5">
    <location>
        <position position="165"/>
    </location>
</feature>
<evidence type="ECO:0000256" key="1">
    <source>
        <dbReference type="ARBA" id="ARBA00007092"/>
    </source>
</evidence>
<dbReference type="PROSITE" id="PS51435">
    <property type="entry name" value="AP_NUCLEASE_F1_4"/>
    <property type="match status" value="1"/>
</dbReference>
<dbReference type="SUPFAM" id="SSF56219">
    <property type="entry name" value="DNase I-like"/>
    <property type="match status" value="1"/>
</dbReference>
<comment type="similarity">
    <text evidence="1">Belongs to the DNA repair enzymes AP/ExoA family.</text>
</comment>
<feature type="binding site" evidence="6">
    <location>
        <position position="165"/>
    </location>
    <ligand>
        <name>Mg(2+)</name>
        <dbReference type="ChEBI" id="CHEBI:18420"/>
        <label>1</label>
    </ligand>
</feature>
<evidence type="ECO:0000256" key="2">
    <source>
        <dbReference type="ARBA" id="ARBA00022723"/>
    </source>
</evidence>
<dbReference type="PANTHER" id="PTHR43250:SF2">
    <property type="entry name" value="EXODEOXYRIBONUCLEASE III"/>
    <property type="match status" value="1"/>
</dbReference>
<feature type="active site" evidence="5">
    <location>
        <position position="125"/>
    </location>
</feature>
<dbReference type="GO" id="GO:0046872">
    <property type="term" value="F:metal ion binding"/>
    <property type="evidence" value="ECO:0007669"/>
    <property type="project" value="UniProtKB-KW"/>
</dbReference>
<dbReference type="InterPro" id="IPR037493">
    <property type="entry name" value="ExoIII-like"/>
</dbReference>
<dbReference type="CDD" id="cd10281">
    <property type="entry name" value="Nape_like_AP-endo"/>
    <property type="match status" value="1"/>
</dbReference>
<dbReference type="GO" id="GO:0006281">
    <property type="term" value="P:DNA repair"/>
    <property type="evidence" value="ECO:0007669"/>
    <property type="project" value="InterPro"/>
</dbReference>
<dbReference type="Pfam" id="PF03372">
    <property type="entry name" value="Exo_endo_phos"/>
    <property type="match status" value="1"/>
</dbReference>
<feature type="domain" description="Endonuclease/exonuclease/phosphatase" evidence="8">
    <location>
        <begin position="11"/>
        <end position="268"/>
    </location>
</feature>
<protein>
    <submittedName>
        <fullName evidence="9">Exodeoxyribonuclease III Xth</fullName>
    </submittedName>
</protein>
<dbReference type="InterPro" id="IPR036691">
    <property type="entry name" value="Endo/exonu/phosph_ase_sf"/>
</dbReference>